<sequence>MPINSEAEAQAMLDQLRQVDAKLNSPQVLFTIDHESDQRKKDAFNEARTKIAVKIRQLENQRLSLLLAGLQSNEASFQQGINNLNREIETANNVARITQAIDSVLGVVTAIVIPTRGIGNRKIYVLLVGIDNYPDPNHCLQGCVNDITAITEYLYERFDQQEYQLHIQILKDEQATRESIINGFRNHLCQAQKDDVVLFYYSGHGSQELAPKEFWHIEPDHLDETLVCYDSRTENGWDLADKELAKLIAEVAAKEPHITIIMDCCHSGSGTKDPLQAAKERRFPADKRERPLDSFIFTLEDLEKLTDSRDRDPEKHPTGWKIPKGRHVLLAACRDYETAKEYPGKFRGYFSYYLLETLTKTNGKLTYRDLFARTNAIVRSEGREQSPQLEVNDPQDGDKFFLDGAIAEVAPYFIVNHDKTSGWVIEGGAVHGVQPAKNGETTLLALFDFDANNDDLRDPSKSVGTAKVTQVLPTKSKIDIEGVENLATDTTFKAVVTSLPLPPLGVYFEGDEAGVNLTREQLNKAGLNGKPSAYVRESEEIGNAQLRLLCHNNHYIIAQPTDEHPLVAQIDGYTPNNADKAIKRLEHIARWKTIAQLANTAATQIKAGDVKMELIFKDEDLSQSNQMRLQYKYQGGKWQPPEFKLKLTNTIKKPLYCALVNLSDSFSISAPFFESGSIRLQPGESAYALDGEELILEVPNEYWQQGITEYKDIIKLIVSNDEFDARLLNQDKLDAPRPVSRNIESANQSSFERLMDRTQNREIRAKSSAVIFDDWYAEEITITTVRPLESTPVSPEKEQQLGVGVKLQPHPSLVANVRLTTTPQVSRDLGNNIVPPILREDPQATQPFQFTASRGTDPGLSVLELRDVADYEVVTPDAPLKLLVDAPLTDNEYLLPIGYDGEFFLPLGRGQITKDGKTEIILERLPAPVSEGERSLQGSIRIFFQKVISQGLGREFKYPILAVPEITENQQKKVTYRDNEAYVREQVKNAKRIALYIHGIIGDTESLVSTIKQPVLQPDGQKISISELYDLVLTFDYENLNTSIEQNARNLKRRLTDVGLGENHDKELHIIAHSMGGLVSRWFIEQEGGHKFVQHLIMLGTPNAGSPWSVVEDWVKLTLGIALNSLATVAPPATVVGTLLGTLEKNIRVSLAQMNPASEFLNSLATSDDPGIPYSIIAGNTSIIAAALEEQPEKKSSVLKRLQQRLFNKVVELPFFGVPNDIAVKVDSIKSIPTGRSHPPYIQEVPCDHMSYFLGESNEVGLQALITAITRQK</sequence>
<dbReference type="Pfam" id="PF00656">
    <property type="entry name" value="Peptidase_C14"/>
    <property type="match status" value="1"/>
</dbReference>
<dbReference type="Pfam" id="PF24096">
    <property type="entry name" value="DUF7379"/>
    <property type="match status" value="1"/>
</dbReference>
<dbReference type="InterPro" id="IPR050452">
    <property type="entry name" value="Metacaspase"/>
</dbReference>
<dbReference type="Proteomes" id="UP000326678">
    <property type="component" value="Chromosome Gxm2"/>
</dbReference>
<proteinExistence type="predicted"/>
<dbReference type="InterPro" id="IPR055803">
    <property type="entry name" value="DUF7379"/>
</dbReference>
<evidence type="ECO:0000259" key="2">
    <source>
        <dbReference type="Pfam" id="PF24096"/>
    </source>
</evidence>
<evidence type="ECO:0000259" key="1">
    <source>
        <dbReference type="Pfam" id="PF00656"/>
    </source>
</evidence>
<dbReference type="KEGG" id="nsh:GXM_07082"/>
<dbReference type="InterPro" id="IPR029030">
    <property type="entry name" value="Caspase-like_dom_sf"/>
</dbReference>
<evidence type="ECO:0000313" key="3">
    <source>
        <dbReference type="EMBL" id="QFS49588.1"/>
    </source>
</evidence>
<name>A0A5P8W9Z7_9NOSO</name>
<keyword evidence="4" id="KW-1185">Reference proteome</keyword>
<dbReference type="AlphaFoldDB" id="A0A5P8W9Z7"/>
<gene>
    <name evidence="3" type="ORF">GXM_07082</name>
</gene>
<accession>A0A5P8W9Z7</accession>
<dbReference type="Gene3D" id="3.40.50.1820">
    <property type="entry name" value="alpha/beta hydrolase"/>
    <property type="match status" value="1"/>
</dbReference>
<reference evidence="3 4" key="1">
    <citation type="submission" date="2019-10" db="EMBL/GenBank/DDBJ databases">
        <title>Genomic and transcriptomic insights into the perfect genentic adaptation of a filamentous nitrogen-fixing cyanobacterium to rice fields.</title>
        <authorList>
            <person name="Chen Z."/>
        </authorList>
    </citation>
    <scope>NUCLEOTIDE SEQUENCE [LARGE SCALE GENOMIC DNA]</scope>
    <source>
        <strain evidence="3">CCNUC1</strain>
    </source>
</reference>
<dbReference type="GO" id="GO:0005737">
    <property type="term" value="C:cytoplasm"/>
    <property type="evidence" value="ECO:0007669"/>
    <property type="project" value="TreeGrafter"/>
</dbReference>
<feature type="domain" description="DUF7379" evidence="2">
    <location>
        <begin position="995"/>
        <end position="1144"/>
    </location>
</feature>
<feature type="domain" description="Peptidase C14 caspase" evidence="1">
    <location>
        <begin position="125"/>
        <end position="392"/>
    </location>
</feature>
<dbReference type="PANTHER" id="PTHR48104">
    <property type="entry name" value="METACASPASE-4"/>
    <property type="match status" value="1"/>
</dbReference>
<dbReference type="GO" id="GO:0004197">
    <property type="term" value="F:cysteine-type endopeptidase activity"/>
    <property type="evidence" value="ECO:0007669"/>
    <property type="project" value="InterPro"/>
</dbReference>
<dbReference type="GO" id="GO:0006508">
    <property type="term" value="P:proteolysis"/>
    <property type="evidence" value="ECO:0007669"/>
    <property type="project" value="InterPro"/>
</dbReference>
<dbReference type="EMBL" id="CP045227">
    <property type="protein sequence ID" value="QFS49588.1"/>
    <property type="molecule type" value="Genomic_DNA"/>
</dbReference>
<evidence type="ECO:0000313" key="4">
    <source>
        <dbReference type="Proteomes" id="UP000326678"/>
    </source>
</evidence>
<dbReference type="SUPFAM" id="SSF53474">
    <property type="entry name" value="alpha/beta-Hydrolases"/>
    <property type="match status" value="1"/>
</dbReference>
<organism evidence="3 4">
    <name type="scientific">Nostoc sphaeroides CCNUC1</name>
    <dbReference type="NCBI Taxonomy" id="2653204"/>
    <lineage>
        <taxon>Bacteria</taxon>
        <taxon>Bacillati</taxon>
        <taxon>Cyanobacteriota</taxon>
        <taxon>Cyanophyceae</taxon>
        <taxon>Nostocales</taxon>
        <taxon>Nostocaceae</taxon>
        <taxon>Nostoc</taxon>
    </lineage>
</organism>
<dbReference type="InterPro" id="IPR029058">
    <property type="entry name" value="AB_hydrolase_fold"/>
</dbReference>
<protein>
    <submittedName>
        <fullName evidence="3">Caspase</fullName>
    </submittedName>
</protein>
<dbReference type="RefSeq" id="WP_152590942.1">
    <property type="nucleotide sequence ID" value="NZ_CP045227.1"/>
</dbReference>
<dbReference type="Gene3D" id="3.40.50.1460">
    <property type="match status" value="1"/>
</dbReference>
<dbReference type="PANTHER" id="PTHR48104:SF30">
    <property type="entry name" value="METACASPASE-1"/>
    <property type="match status" value="1"/>
</dbReference>
<dbReference type="SUPFAM" id="SSF52129">
    <property type="entry name" value="Caspase-like"/>
    <property type="match status" value="1"/>
</dbReference>
<dbReference type="InterPro" id="IPR011600">
    <property type="entry name" value="Pept_C14_caspase"/>
</dbReference>